<sequence>MKKLIMLGTGNAMVTKVFNTCFLIELPDGELFMTDAGGGNGILRQMELAGADYRRLHHMFVTHGHTDHILGAIWMIRKIASLMNNGKYQGQLHIYCHDVVKDMLEKMCAMMLKKKDLANVGRDILIHEVRDGEKVELPELTLTAFDIFSTKAKQFGYRMVFKDDGLVLTCLGDEPYNPQCRQYVEGADWLMSEAFCKYDDRDEFKPYEKNHSTVKEAGELAQQLGVGHVVLYHTEDKTISTRKREYRRECEKYFSGHVFVPDDLDVIGLVRYKF</sequence>
<keyword evidence="3" id="KW-0378">Hydrolase</keyword>
<feature type="domain" description="Metallo-beta-lactamase" evidence="2">
    <location>
        <begin position="18"/>
        <end position="211"/>
    </location>
</feature>
<name>A0A6I2U7E4_9FIRM</name>
<gene>
    <name evidence="3" type="ORF">FYJ84_00245</name>
</gene>
<reference evidence="3 4" key="1">
    <citation type="submission" date="2019-08" db="EMBL/GenBank/DDBJ databases">
        <title>In-depth cultivation of the pig gut microbiome towards novel bacterial diversity and tailored functional studies.</title>
        <authorList>
            <person name="Wylensek D."/>
            <person name="Hitch T.C.A."/>
            <person name="Clavel T."/>
        </authorList>
    </citation>
    <scope>NUCLEOTIDE SEQUENCE [LARGE SCALE GENOMIC DNA]</scope>
    <source>
        <strain evidence="3 4">WCA-693-APC-5D-A</strain>
    </source>
</reference>
<dbReference type="InterPro" id="IPR001279">
    <property type="entry name" value="Metallo-B-lactamas"/>
</dbReference>
<dbReference type="EMBL" id="VUNR01000001">
    <property type="protein sequence ID" value="MSU07433.1"/>
    <property type="molecule type" value="Genomic_DNA"/>
</dbReference>
<evidence type="ECO:0000313" key="4">
    <source>
        <dbReference type="Proteomes" id="UP000433181"/>
    </source>
</evidence>
<dbReference type="SMART" id="SM00849">
    <property type="entry name" value="Lactamase_B"/>
    <property type="match status" value="1"/>
</dbReference>
<dbReference type="InterPro" id="IPR036866">
    <property type="entry name" value="RibonucZ/Hydroxyglut_hydro"/>
</dbReference>
<keyword evidence="1" id="KW-0255">Endonuclease</keyword>
<dbReference type="PANTHER" id="PTHR46018">
    <property type="entry name" value="ZINC PHOSPHODIESTERASE ELAC PROTEIN 1"/>
    <property type="match status" value="1"/>
</dbReference>
<organism evidence="3 4">
    <name type="scientific">Anaerovibrio slackiae</name>
    <dbReference type="NCBI Taxonomy" id="2652309"/>
    <lineage>
        <taxon>Bacteria</taxon>
        <taxon>Bacillati</taxon>
        <taxon>Bacillota</taxon>
        <taxon>Negativicutes</taxon>
        <taxon>Selenomonadales</taxon>
        <taxon>Selenomonadaceae</taxon>
        <taxon>Anaerovibrio</taxon>
    </lineage>
</organism>
<dbReference type="PANTHER" id="PTHR46018:SF2">
    <property type="entry name" value="ZINC PHOSPHODIESTERASE ELAC PROTEIN 1"/>
    <property type="match status" value="1"/>
</dbReference>
<evidence type="ECO:0000256" key="1">
    <source>
        <dbReference type="ARBA" id="ARBA00022759"/>
    </source>
</evidence>
<protein>
    <submittedName>
        <fullName evidence="3">MBL fold metallo-hydrolase</fullName>
    </submittedName>
</protein>
<evidence type="ECO:0000313" key="3">
    <source>
        <dbReference type="EMBL" id="MSU07433.1"/>
    </source>
</evidence>
<dbReference type="Pfam" id="PF23023">
    <property type="entry name" value="Anti-Pycsar_Apyc1"/>
    <property type="match status" value="1"/>
</dbReference>
<keyword evidence="4" id="KW-1185">Reference proteome</keyword>
<accession>A0A6I2U7E4</accession>
<dbReference type="SUPFAM" id="SSF56281">
    <property type="entry name" value="Metallo-hydrolase/oxidoreductase"/>
    <property type="match status" value="1"/>
</dbReference>
<keyword evidence="1" id="KW-0540">Nuclease</keyword>
<dbReference type="AlphaFoldDB" id="A0A6I2U7E4"/>
<evidence type="ECO:0000259" key="2">
    <source>
        <dbReference type="SMART" id="SM00849"/>
    </source>
</evidence>
<comment type="caution">
    <text evidence="3">The sequence shown here is derived from an EMBL/GenBank/DDBJ whole genome shotgun (WGS) entry which is preliminary data.</text>
</comment>
<dbReference type="Proteomes" id="UP000433181">
    <property type="component" value="Unassembled WGS sequence"/>
</dbReference>
<proteinExistence type="predicted"/>
<dbReference type="Gene3D" id="3.60.15.10">
    <property type="entry name" value="Ribonuclease Z/Hydroxyacylglutathione hydrolase-like"/>
    <property type="match status" value="1"/>
</dbReference>
<dbReference type="GO" id="GO:0042781">
    <property type="term" value="F:3'-tRNA processing endoribonuclease activity"/>
    <property type="evidence" value="ECO:0007669"/>
    <property type="project" value="TreeGrafter"/>
</dbReference>